<keyword evidence="1" id="KW-1133">Transmembrane helix</keyword>
<keyword evidence="1" id="KW-0472">Membrane</keyword>
<protein>
    <submittedName>
        <fullName evidence="2">Uncharacterized protein</fullName>
    </submittedName>
</protein>
<feature type="transmembrane region" description="Helical" evidence="1">
    <location>
        <begin position="78"/>
        <end position="97"/>
    </location>
</feature>
<sequence length="109" mass="11823">MPLALIIEGYRVLMGGLLVLALASLPVSLWLAWRRQVAEPLLAVALVAAAAVASRAFLMGWLDAAAMPGINSLYMWPAQPPLAVFAFVTPFAAWRLWRAPPRRRSSSPA</sequence>
<feature type="transmembrane region" description="Helical" evidence="1">
    <location>
        <begin position="40"/>
        <end position="58"/>
    </location>
</feature>
<comment type="caution">
    <text evidence="2">The sequence shown here is derived from an EMBL/GenBank/DDBJ whole genome shotgun (WGS) entry which is preliminary data.</text>
</comment>
<reference evidence="2" key="1">
    <citation type="submission" date="2020-01" db="EMBL/GenBank/DDBJ databases">
        <authorList>
            <person name="Rat A."/>
        </authorList>
    </citation>
    <scope>NUCLEOTIDE SEQUENCE</scope>
    <source>
        <strain evidence="2">LMG 31231</strain>
    </source>
</reference>
<dbReference type="EMBL" id="JAAEDM010000159">
    <property type="protein sequence ID" value="MBR0674440.1"/>
    <property type="molecule type" value="Genomic_DNA"/>
</dbReference>
<accession>A0A9X9X4W1</accession>
<feature type="transmembrane region" description="Helical" evidence="1">
    <location>
        <begin position="12"/>
        <end position="33"/>
    </location>
</feature>
<evidence type="ECO:0000313" key="3">
    <source>
        <dbReference type="Proteomes" id="UP001138751"/>
    </source>
</evidence>
<evidence type="ECO:0000313" key="2">
    <source>
        <dbReference type="EMBL" id="MBR0674440.1"/>
    </source>
</evidence>
<gene>
    <name evidence="2" type="ORF">GXW76_24960</name>
</gene>
<proteinExistence type="predicted"/>
<keyword evidence="3" id="KW-1185">Reference proteome</keyword>
<organism evidence="2 3">
    <name type="scientific">Neoroseomonas soli</name>
    <dbReference type="NCBI Taxonomy" id="1081025"/>
    <lineage>
        <taxon>Bacteria</taxon>
        <taxon>Pseudomonadati</taxon>
        <taxon>Pseudomonadota</taxon>
        <taxon>Alphaproteobacteria</taxon>
        <taxon>Acetobacterales</taxon>
        <taxon>Acetobacteraceae</taxon>
        <taxon>Neoroseomonas</taxon>
    </lineage>
</organism>
<keyword evidence="1" id="KW-0812">Transmembrane</keyword>
<reference evidence="2" key="2">
    <citation type="journal article" date="2021" name="Syst. Appl. Microbiol.">
        <title>Roseomonas hellenica sp. nov., isolated from roots of wild-growing Alkanna tinctoria.</title>
        <authorList>
            <person name="Rat A."/>
            <person name="Naranjo H.D."/>
            <person name="Lebbe L."/>
            <person name="Cnockaert M."/>
            <person name="Krigas N."/>
            <person name="Grigoriadou K."/>
            <person name="Maloupa E."/>
            <person name="Willems A."/>
        </authorList>
    </citation>
    <scope>NUCLEOTIDE SEQUENCE</scope>
    <source>
        <strain evidence="2">LMG 31231</strain>
    </source>
</reference>
<evidence type="ECO:0000256" key="1">
    <source>
        <dbReference type="SAM" id="Phobius"/>
    </source>
</evidence>
<name>A0A9X9X4W1_9PROT</name>
<dbReference type="AlphaFoldDB" id="A0A9X9X4W1"/>
<dbReference type="Proteomes" id="UP001138751">
    <property type="component" value="Unassembled WGS sequence"/>
</dbReference>
<dbReference type="RefSeq" id="WP_211864848.1">
    <property type="nucleotide sequence ID" value="NZ_JAAEDM010000159.1"/>
</dbReference>